<dbReference type="PANTHER" id="PTHR44196:SF1">
    <property type="entry name" value="DEHYDROGENASE_REDUCTASE SDR FAMILY MEMBER 7B"/>
    <property type="match status" value="1"/>
</dbReference>
<dbReference type="EMBL" id="MRTP01000001">
    <property type="protein sequence ID" value="OMF57898.1"/>
    <property type="molecule type" value="Genomic_DNA"/>
</dbReference>
<organism evidence="5 6">
    <name type="scientific">Paenibacillus rhizosphaerae</name>
    <dbReference type="NCBI Taxonomy" id="297318"/>
    <lineage>
        <taxon>Bacteria</taxon>
        <taxon>Bacillati</taxon>
        <taxon>Bacillota</taxon>
        <taxon>Bacilli</taxon>
        <taxon>Bacillales</taxon>
        <taxon>Paenibacillaceae</taxon>
        <taxon>Paenibacillus</taxon>
    </lineage>
</organism>
<dbReference type="RefSeq" id="WP_076166614.1">
    <property type="nucleotide sequence ID" value="NZ_MRTP01000001.1"/>
</dbReference>
<dbReference type="Proteomes" id="UP000187172">
    <property type="component" value="Unassembled WGS sequence"/>
</dbReference>
<dbReference type="InterPro" id="IPR002347">
    <property type="entry name" value="SDR_fam"/>
</dbReference>
<protein>
    <submittedName>
        <fullName evidence="5">Short-chain dehydrogenase</fullName>
    </submittedName>
</protein>
<keyword evidence="6" id="KW-1185">Reference proteome</keyword>
<dbReference type="AlphaFoldDB" id="A0A1R1F1B5"/>
<evidence type="ECO:0000256" key="2">
    <source>
        <dbReference type="ARBA" id="ARBA00023002"/>
    </source>
</evidence>
<dbReference type="InterPro" id="IPR036291">
    <property type="entry name" value="NAD(P)-bd_dom_sf"/>
</dbReference>
<comment type="similarity">
    <text evidence="1 3">Belongs to the short-chain dehydrogenases/reductases (SDR) family.</text>
</comment>
<keyword evidence="2" id="KW-0560">Oxidoreductase</keyword>
<dbReference type="GO" id="GO:0016491">
    <property type="term" value="F:oxidoreductase activity"/>
    <property type="evidence" value="ECO:0007669"/>
    <property type="project" value="UniProtKB-KW"/>
</dbReference>
<evidence type="ECO:0000256" key="3">
    <source>
        <dbReference type="RuleBase" id="RU000363"/>
    </source>
</evidence>
<accession>A0A1R1F1B5</accession>
<dbReference type="PROSITE" id="PS00061">
    <property type="entry name" value="ADH_SHORT"/>
    <property type="match status" value="1"/>
</dbReference>
<dbReference type="Gene3D" id="3.40.50.720">
    <property type="entry name" value="NAD(P)-binding Rossmann-like Domain"/>
    <property type="match status" value="1"/>
</dbReference>
<dbReference type="InterPro" id="IPR057326">
    <property type="entry name" value="KR_dom"/>
</dbReference>
<evidence type="ECO:0000313" key="6">
    <source>
        <dbReference type="Proteomes" id="UP000187172"/>
    </source>
</evidence>
<dbReference type="STRING" id="297318.BK138_04775"/>
<dbReference type="PANTHER" id="PTHR44196">
    <property type="entry name" value="DEHYDROGENASE/REDUCTASE SDR FAMILY MEMBER 7B"/>
    <property type="match status" value="1"/>
</dbReference>
<comment type="caution">
    <text evidence="5">The sequence shown here is derived from an EMBL/GenBank/DDBJ whole genome shotgun (WGS) entry which is preliminary data.</text>
</comment>
<dbReference type="Pfam" id="PF00106">
    <property type="entry name" value="adh_short"/>
    <property type="match status" value="1"/>
</dbReference>
<sequence>MKISGNTILITGGGSGIGLALAERFVQAGNTVIICGRHADKLQELKERYPDIHTVACDLSVESHRLELFRNVTSEFPGLNVLINNAGIQQRVHLLEAEKEWEYYRQEISINVDAPIHLTLLFMPHLLKQPDPVIINVTSGLSITPGAWVPIYSSTKAALHSFTVSLRIQLAKSNAKVIEVLPPAVNTDLGGAGLHTFGAPLDEFADSVFRDLQTGKEEIGYGGTEERLHLSAIQARETAARMYDGFRSGT</sequence>
<dbReference type="PRINTS" id="PR00080">
    <property type="entry name" value="SDRFAMILY"/>
</dbReference>
<gene>
    <name evidence="5" type="ORF">BK138_04775</name>
</gene>
<dbReference type="SUPFAM" id="SSF51735">
    <property type="entry name" value="NAD(P)-binding Rossmann-fold domains"/>
    <property type="match status" value="1"/>
</dbReference>
<dbReference type="InterPro" id="IPR020904">
    <property type="entry name" value="Sc_DH/Rdtase_CS"/>
</dbReference>
<name>A0A1R1F1B5_9BACL</name>
<dbReference type="PRINTS" id="PR00081">
    <property type="entry name" value="GDHRDH"/>
</dbReference>
<evidence type="ECO:0000259" key="4">
    <source>
        <dbReference type="SMART" id="SM00822"/>
    </source>
</evidence>
<proteinExistence type="inferred from homology"/>
<evidence type="ECO:0000313" key="5">
    <source>
        <dbReference type="EMBL" id="OMF57898.1"/>
    </source>
</evidence>
<feature type="domain" description="Ketoreductase" evidence="4">
    <location>
        <begin position="6"/>
        <end position="184"/>
    </location>
</feature>
<dbReference type="GO" id="GO:0016020">
    <property type="term" value="C:membrane"/>
    <property type="evidence" value="ECO:0007669"/>
    <property type="project" value="TreeGrafter"/>
</dbReference>
<dbReference type="SMART" id="SM00822">
    <property type="entry name" value="PKS_KR"/>
    <property type="match status" value="1"/>
</dbReference>
<reference evidence="5 6" key="1">
    <citation type="submission" date="2016-11" db="EMBL/GenBank/DDBJ databases">
        <title>Paenibacillus species isolates.</title>
        <authorList>
            <person name="Beno S.M."/>
        </authorList>
    </citation>
    <scope>NUCLEOTIDE SEQUENCE [LARGE SCALE GENOMIC DNA]</scope>
    <source>
        <strain evidence="5 6">FSL R5-0378</strain>
    </source>
</reference>
<evidence type="ECO:0000256" key="1">
    <source>
        <dbReference type="ARBA" id="ARBA00006484"/>
    </source>
</evidence>